<evidence type="ECO:0000313" key="2">
    <source>
        <dbReference type="Proteomes" id="UP000070516"/>
    </source>
</evidence>
<dbReference type="AlphaFoldDB" id="A0A127I6R6"/>
<dbReference type="KEGG" id="pazo:AYR47_29680"/>
<reference evidence="1 2" key="1">
    <citation type="submission" date="2016-02" db="EMBL/GenBank/DDBJ databases">
        <title>Complete genome sequence of Pseudomonas azotoformans S4.</title>
        <authorList>
            <person name="Fang Y."/>
            <person name="Wu L."/>
            <person name="Feng G."/>
        </authorList>
    </citation>
    <scope>NUCLEOTIDE SEQUENCE [LARGE SCALE GENOMIC DNA]</scope>
    <source>
        <strain evidence="1 2">S4</strain>
    </source>
</reference>
<sequence>MCKLEHNCNCGMVNSSFDQADIIALHVSLMGKLFLGQSGVLTLLAKDFSESYANIHFYSPVSKTDHCR</sequence>
<evidence type="ECO:0000313" key="1">
    <source>
        <dbReference type="EMBL" id="AMN82221.1"/>
    </source>
</evidence>
<dbReference type="EMBL" id="CP014546">
    <property type="protein sequence ID" value="AMN82221.1"/>
    <property type="molecule type" value="Genomic_DNA"/>
</dbReference>
<proteinExistence type="predicted"/>
<organism evidence="1 2">
    <name type="scientific">Pseudomonas azotoformans</name>
    <dbReference type="NCBI Taxonomy" id="47878"/>
    <lineage>
        <taxon>Bacteria</taxon>
        <taxon>Pseudomonadati</taxon>
        <taxon>Pseudomonadota</taxon>
        <taxon>Gammaproteobacteria</taxon>
        <taxon>Pseudomonadales</taxon>
        <taxon>Pseudomonadaceae</taxon>
        <taxon>Pseudomonas</taxon>
    </lineage>
</organism>
<protein>
    <submittedName>
        <fullName evidence="1">Uncharacterized protein</fullName>
    </submittedName>
</protein>
<dbReference type="Proteomes" id="UP000070516">
    <property type="component" value="Chromosome"/>
</dbReference>
<accession>A0A127I6R6</accession>
<gene>
    <name evidence="1" type="ORF">AYR47_29680</name>
</gene>
<name>A0A127I6R6_PSEAZ</name>